<feature type="non-terminal residue" evidence="1">
    <location>
        <position position="1"/>
    </location>
</feature>
<evidence type="ECO:0000313" key="1">
    <source>
        <dbReference type="EMBL" id="CAF96405.1"/>
    </source>
</evidence>
<comment type="caution">
    <text evidence="1">The sequence shown here is derived from an EMBL/GenBank/DDBJ whole genome shotgun (WGS) entry which is preliminary data.</text>
</comment>
<dbReference type="EMBL" id="CAAE01014410">
    <property type="protein sequence ID" value="CAF96405.1"/>
    <property type="molecule type" value="Genomic_DNA"/>
</dbReference>
<protein>
    <submittedName>
        <fullName evidence="1">(spotted green pufferfish) hypothetical protein</fullName>
    </submittedName>
</protein>
<reference evidence="1" key="1">
    <citation type="journal article" date="2004" name="Nature">
        <title>Genome duplication in the teleost fish Tetraodon nigroviridis reveals the early vertebrate proto-karyotype.</title>
        <authorList>
            <person name="Jaillon O."/>
            <person name="Aury J.-M."/>
            <person name="Brunet F."/>
            <person name="Petit J.-L."/>
            <person name="Stange-Thomann N."/>
            <person name="Mauceli E."/>
            <person name="Bouneau L."/>
            <person name="Fischer C."/>
            <person name="Ozouf-Costaz C."/>
            <person name="Bernot A."/>
            <person name="Nicaud S."/>
            <person name="Jaffe D."/>
            <person name="Fisher S."/>
            <person name="Lutfalla G."/>
            <person name="Dossat C."/>
            <person name="Segurens B."/>
            <person name="Dasilva C."/>
            <person name="Salanoubat M."/>
            <person name="Levy M."/>
            <person name="Boudet N."/>
            <person name="Castellano S."/>
            <person name="Anthouard V."/>
            <person name="Jubin C."/>
            <person name="Castelli V."/>
            <person name="Katinka M."/>
            <person name="Vacherie B."/>
            <person name="Biemont C."/>
            <person name="Skalli Z."/>
            <person name="Cattolico L."/>
            <person name="Poulain J."/>
            <person name="De Berardinis V."/>
            <person name="Cruaud C."/>
            <person name="Duprat S."/>
            <person name="Brottier P."/>
            <person name="Coutanceau J.-P."/>
            <person name="Gouzy J."/>
            <person name="Parra G."/>
            <person name="Lardier G."/>
            <person name="Chapple C."/>
            <person name="McKernan K.J."/>
            <person name="McEwan P."/>
            <person name="Bosak S."/>
            <person name="Kellis M."/>
            <person name="Volff J.-N."/>
            <person name="Guigo R."/>
            <person name="Zody M.C."/>
            <person name="Mesirov J."/>
            <person name="Lindblad-Toh K."/>
            <person name="Birren B."/>
            <person name="Nusbaum C."/>
            <person name="Kahn D."/>
            <person name="Robinson-Rechavi M."/>
            <person name="Laudet V."/>
            <person name="Schachter V."/>
            <person name="Quetier F."/>
            <person name="Saurin W."/>
            <person name="Scarpelli C."/>
            <person name="Wincker P."/>
            <person name="Lander E.S."/>
            <person name="Weissenbach J."/>
            <person name="Roest Crollius H."/>
        </authorList>
    </citation>
    <scope>NUCLEOTIDE SEQUENCE [LARGE SCALE GENOMIC DNA]</scope>
</reference>
<reference evidence="1" key="2">
    <citation type="submission" date="2004-02" db="EMBL/GenBank/DDBJ databases">
        <authorList>
            <consortium name="Genoscope"/>
            <consortium name="Whitehead Institute Centre for Genome Research"/>
        </authorList>
    </citation>
    <scope>NUCLEOTIDE SEQUENCE</scope>
</reference>
<dbReference type="KEGG" id="tng:GSTEN00013423G001"/>
<accession>Q4SSH7</accession>
<gene>
    <name evidence="1" type="ORF">GSTENG00013423001</name>
</gene>
<dbReference type="AlphaFoldDB" id="Q4SSH7"/>
<sequence>KCGDCLLQAVNSVYIKSHEVIMKLLYFLEAQLYWSQCET</sequence>
<organism evidence="1">
    <name type="scientific">Tetraodon nigroviridis</name>
    <name type="common">Spotted green pufferfish</name>
    <name type="synonym">Chelonodon nigroviridis</name>
    <dbReference type="NCBI Taxonomy" id="99883"/>
    <lineage>
        <taxon>Eukaryota</taxon>
        <taxon>Metazoa</taxon>
        <taxon>Chordata</taxon>
        <taxon>Craniata</taxon>
        <taxon>Vertebrata</taxon>
        <taxon>Euteleostomi</taxon>
        <taxon>Actinopterygii</taxon>
        <taxon>Neopterygii</taxon>
        <taxon>Teleostei</taxon>
        <taxon>Neoteleostei</taxon>
        <taxon>Acanthomorphata</taxon>
        <taxon>Eupercaria</taxon>
        <taxon>Tetraodontiformes</taxon>
        <taxon>Tetradontoidea</taxon>
        <taxon>Tetraodontidae</taxon>
        <taxon>Tetraodon</taxon>
    </lineage>
</organism>
<name>Q4SSH7_TETNG</name>
<proteinExistence type="predicted"/>